<proteinExistence type="predicted"/>
<keyword evidence="2" id="KW-1185">Reference proteome</keyword>
<reference evidence="1 2" key="1">
    <citation type="submission" date="2020-11" db="EMBL/GenBank/DDBJ databases">
        <title>Amino acid is mineralized and recycled by bacteria in oceanic microbiome.</title>
        <authorList>
            <person name="Zheng L.Y."/>
        </authorList>
    </citation>
    <scope>NUCLEOTIDE SEQUENCE [LARGE SCALE GENOMIC DNA]</scope>
    <source>
        <strain evidence="1 2">A32-1</strain>
    </source>
</reference>
<dbReference type="RefSeq" id="WP_195692611.1">
    <property type="nucleotide sequence ID" value="NZ_CP064760.1"/>
</dbReference>
<accession>A0A7S8MWF2</accession>
<dbReference type="Proteomes" id="UP000594480">
    <property type="component" value="Chromosome"/>
</dbReference>
<gene>
    <name evidence="1" type="ORF">IT882_15800</name>
</gene>
<sequence>MLNSVLIQAPSRRGYAWVNVKSSPRLSPVDRSEMLRALQWGRLDELPAEPRFARQNKGRKFGDLLWTTGPTKIASARFVSVLDESRATGYSTFPVEVENPPGIVLPRYHGLVVFGRPGDDCFSIMPAEQHWKFGITGALLRDLRAAGADDFEILEDSSASAASLPR</sequence>
<dbReference type="EMBL" id="CP064760">
    <property type="protein sequence ID" value="QPE04559.1"/>
    <property type="molecule type" value="Genomic_DNA"/>
</dbReference>
<organism evidence="1 2">
    <name type="scientific">Microbacterium schleiferi</name>
    <dbReference type="NCBI Taxonomy" id="69362"/>
    <lineage>
        <taxon>Bacteria</taxon>
        <taxon>Bacillati</taxon>
        <taxon>Actinomycetota</taxon>
        <taxon>Actinomycetes</taxon>
        <taxon>Micrococcales</taxon>
        <taxon>Microbacteriaceae</taxon>
        <taxon>Microbacterium</taxon>
    </lineage>
</organism>
<evidence type="ECO:0000313" key="2">
    <source>
        <dbReference type="Proteomes" id="UP000594480"/>
    </source>
</evidence>
<dbReference type="KEGG" id="msf:IT882_15800"/>
<dbReference type="AlphaFoldDB" id="A0A7S8MWF2"/>
<protein>
    <submittedName>
        <fullName evidence="1">Uncharacterized protein</fullName>
    </submittedName>
</protein>
<evidence type="ECO:0000313" key="1">
    <source>
        <dbReference type="EMBL" id="QPE04559.1"/>
    </source>
</evidence>
<name>A0A7S8MWF2_9MICO</name>